<organism evidence="9 10">
    <name type="scientific">Pontiella desulfatans</name>
    <dbReference type="NCBI Taxonomy" id="2750659"/>
    <lineage>
        <taxon>Bacteria</taxon>
        <taxon>Pseudomonadati</taxon>
        <taxon>Kiritimatiellota</taxon>
        <taxon>Kiritimatiellia</taxon>
        <taxon>Kiritimatiellales</taxon>
        <taxon>Pontiellaceae</taxon>
        <taxon>Pontiella</taxon>
    </lineage>
</organism>
<dbReference type="AlphaFoldDB" id="A0A6C2U606"/>
<dbReference type="InterPro" id="IPR003738">
    <property type="entry name" value="SRAP"/>
</dbReference>
<dbReference type="GO" id="GO:0008233">
    <property type="term" value="F:peptidase activity"/>
    <property type="evidence" value="ECO:0007669"/>
    <property type="project" value="UniProtKB-KW"/>
</dbReference>
<keyword evidence="3" id="KW-0227">DNA damage</keyword>
<dbReference type="GO" id="GO:0106300">
    <property type="term" value="P:protein-DNA covalent cross-linking repair"/>
    <property type="evidence" value="ECO:0007669"/>
    <property type="project" value="InterPro"/>
</dbReference>
<dbReference type="GO" id="GO:0006508">
    <property type="term" value="P:proteolysis"/>
    <property type="evidence" value="ECO:0007669"/>
    <property type="project" value="UniProtKB-KW"/>
</dbReference>
<name>A0A6C2U606_PONDE</name>
<evidence type="ECO:0000256" key="8">
    <source>
        <dbReference type="RuleBase" id="RU364100"/>
    </source>
</evidence>
<gene>
    <name evidence="9" type="primary">yedK</name>
    <name evidence="9" type="ORF">PDESU_04095</name>
</gene>
<reference evidence="9 10" key="1">
    <citation type="submission" date="2019-04" db="EMBL/GenBank/DDBJ databases">
        <authorList>
            <person name="Van Vliet M D."/>
        </authorList>
    </citation>
    <scope>NUCLEOTIDE SEQUENCE [LARGE SCALE GENOMIC DNA]</scope>
    <source>
        <strain evidence="9 10">F1</strain>
    </source>
</reference>
<keyword evidence="7" id="KW-0456">Lyase</keyword>
<evidence type="ECO:0000256" key="2">
    <source>
        <dbReference type="ARBA" id="ARBA00022670"/>
    </source>
</evidence>
<evidence type="ECO:0000256" key="3">
    <source>
        <dbReference type="ARBA" id="ARBA00022763"/>
    </source>
</evidence>
<evidence type="ECO:0000256" key="7">
    <source>
        <dbReference type="ARBA" id="ARBA00023239"/>
    </source>
</evidence>
<dbReference type="Gene3D" id="3.90.1680.10">
    <property type="entry name" value="SOS response associated peptidase-like"/>
    <property type="match status" value="1"/>
</dbReference>
<evidence type="ECO:0000256" key="4">
    <source>
        <dbReference type="ARBA" id="ARBA00022801"/>
    </source>
</evidence>
<evidence type="ECO:0000313" key="10">
    <source>
        <dbReference type="Proteomes" id="UP000366872"/>
    </source>
</evidence>
<dbReference type="EC" id="3.4.-.-" evidence="8"/>
<dbReference type="EMBL" id="CAAHFG010000002">
    <property type="protein sequence ID" value="VGO15512.1"/>
    <property type="molecule type" value="Genomic_DNA"/>
</dbReference>
<dbReference type="PANTHER" id="PTHR13604">
    <property type="entry name" value="DC12-RELATED"/>
    <property type="match status" value="1"/>
</dbReference>
<comment type="similarity">
    <text evidence="1 8">Belongs to the SOS response-associated peptidase family.</text>
</comment>
<evidence type="ECO:0000256" key="1">
    <source>
        <dbReference type="ARBA" id="ARBA00008136"/>
    </source>
</evidence>
<dbReference type="RefSeq" id="WP_136081069.1">
    <property type="nucleotide sequence ID" value="NZ_CAAHFG010000002.1"/>
</dbReference>
<dbReference type="PANTHER" id="PTHR13604:SF0">
    <property type="entry name" value="ABASIC SITE PROCESSING PROTEIN HMCES"/>
    <property type="match status" value="1"/>
</dbReference>
<protein>
    <recommendedName>
        <fullName evidence="8">Abasic site processing protein</fullName>
        <ecNumber evidence="8">3.4.-.-</ecNumber>
    </recommendedName>
</protein>
<accession>A0A6C2U606</accession>
<keyword evidence="10" id="KW-1185">Reference proteome</keyword>
<dbReference type="InterPro" id="IPR036590">
    <property type="entry name" value="SRAP-like"/>
</dbReference>
<keyword evidence="2 8" id="KW-0645">Protease</keyword>
<keyword evidence="5" id="KW-0190">Covalent protein-DNA linkage</keyword>
<proteinExistence type="inferred from homology"/>
<keyword evidence="6" id="KW-0238">DNA-binding</keyword>
<dbReference type="GO" id="GO:0016829">
    <property type="term" value="F:lyase activity"/>
    <property type="evidence" value="ECO:0007669"/>
    <property type="project" value="UniProtKB-KW"/>
</dbReference>
<keyword evidence="4 8" id="KW-0378">Hydrolase</keyword>
<evidence type="ECO:0000256" key="5">
    <source>
        <dbReference type="ARBA" id="ARBA00023124"/>
    </source>
</evidence>
<dbReference type="GO" id="GO:0003697">
    <property type="term" value="F:single-stranded DNA binding"/>
    <property type="evidence" value="ECO:0007669"/>
    <property type="project" value="InterPro"/>
</dbReference>
<dbReference type="Pfam" id="PF02586">
    <property type="entry name" value="SRAP"/>
    <property type="match status" value="1"/>
</dbReference>
<dbReference type="SUPFAM" id="SSF143081">
    <property type="entry name" value="BB1717-like"/>
    <property type="match status" value="1"/>
</dbReference>
<evidence type="ECO:0000313" key="9">
    <source>
        <dbReference type="EMBL" id="VGO15512.1"/>
    </source>
</evidence>
<sequence length="208" mass="23459">MCGRFTQTKTREEVLKQLGEVELPPLFHGRYNVAPTQNVAVFRQSNPTKAQQCIWGFQNPHSGALVINARSETLAERPMFKDLLAANRCLIPADGFYEWKGKQPYYFQTLKQQLFGFAGLWREGRCVIITRAADQNMQGIHHRMPVIIDQTQWNNWLASPGKVTSALTIVSSDVTPQLTSRPVSRRVNKVVNDDAGCLDPGEIQGDLF</sequence>
<dbReference type="Proteomes" id="UP000366872">
    <property type="component" value="Unassembled WGS sequence"/>
</dbReference>
<evidence type="ECO:0000256" key="6">
    <source>
        <dbReference type="ARBA" id="ARBA00023125"/>
    </source>
</evidence>